<evidence type="ECO:0000313" key="3">
    <source>
        <dbReference type="EMBL" id="GAA4715365.1"/>
    </source>
</evidence>
<proteinExistence type="predicted"/>
<dbReference type="RefSeq" id="WP_345501580.1">
    <property type="nucleotide sequence ID" value="NZ_BAABLO010000004.1"/>
</dbReference>
<dbReference type="InterPro" id="IPR029058">
    <property type="entry name" value="AB_hydrolase_fold"/>
</dbReference>
<dbReference type="Pfam" id="PF12697">
    <property type="entry name" value="Abhydrolase_6"/>
    <property type="match status" value="1"/>
</dbReference>
<protein>
    <submittedName>
        <fullName evidence="3">Alpha/beta fold hydrolase</fullName>
    </submittedName>
</protein>
<keyword evidence="3" id="KW-0378">Hydrolase</keyword>
<accession>A0ABP8XTW6</accession>
<dbReference type="InterPro" id="IPR000073">
    <property type="entry name" value="AB_hydrolase_1"/>
</dbReference>
<comment type="caution">
    <text evidence="3">The sequence shown here is derived from an EMBL/GenBank/DDBJ whole genome shotgun (WGS) entry which is preliminary data.</text>
</comment>
<sequence>MSTSTTTAGGAGRGPLRTTATVAGVTGGALAATAAVSSVGAAAYFARRALTPDRQRPDDTSILAVDEDVVTLGLTPETVMPGRYGLWLDQSTGHARLGDLLDVDEERGRVRREVLGVDRGHLAPGFGRWNQYFYAGPPDRALGVRTEYVDVLTELGTMPAWVVRSTTPSTRWAVLVHGRGARRDEGLRAVRPLVENGVNVIVPSYRNDLGARRGADGRYNLGLSEWRDIEDAGLWAVQQGARELVLVGWSMGGAIVLQTLSRSWLADHVSHVVLDAPVVDWTDVLRHHARIHGIPDPIGGLSRVLMGKRWARRLVGVHDPVDVAETDWVSRAGELRHRMLVIHSVDDEFVPVGPSQALAAGRPDLVTMERWETARHTKEWNVDPERWERSVADFVSS</sequence>
<keyword evidence="1" id="KW-0472">Membrane</keyword>
<evidence type="ECO:0000256" key="1">
    <source>
        <dbReference type="SAM" id="Phobius"/>
    </source>
</evidence>
<dbReference type="Gene3D" id="3.40.50.1820">
    <property type="entry name" value="alpha/beta hydrolase"/>
    <property type="match status" value="1"/>
</dbReference>
<evidence type="ECO:0000259" key="2">
    <source>
        <dbReference type="Pfam" id="PF12697"/>
    </source>
</evidence>
<name>A0ABP8XTW6_9MICO</name>
<evidence type="ECO:0000313" key="4">
    <source>
        <dbReference type="Proteomes" id="UP001500556"/>
    </source>
</evidence>
<gene>
    <name evidence="3" type="ORF">GCM10025782_09960</name>
</gene>
<feature type="domain" description="AB hydrolase-1" evidence="2">
    <location>
        <begin position="174"/>
        <end position="364"/>
    </location>
</feature>
<organism evidence="3 4">
    <name type="scientific">Pedococcus ginsenosidimutans</name>
    <dbReference type="NCBI Taxonomy" id="490570"/>
    <lineage>
        <taxon>Bacteria</taxon>
        <taxon>Bacillati</taxon>
        <taxon>Actinomycetota</taxon>
        <taxon>Actinomycetes</taxon>
        <taxon>Micrococcales</taxon>
        <taxon>Intrasporangiaceae</taxon>
        <taxon>Pedococcus</taxon>
    </lineage>
</organism>
<dbReference type="GO" id="GO:0016787">
    <property type="term" value="F:hydrolase activity"/>
    <property type="evidence" value="ECO:0007669"/>
    <property type="project" value="UniProtKB-KW"/>
</dbReference>
<reference evidence="4" key="1">
    <citation type="journal article" date="2019" name="Int. J. Syst. Evol. Microbiol.">
        <title>The Global Catalogue of Microorganisms (GCM) 10K type strain sequencing project: providing services to taxonomists for standard genome sequencing and annotation.</title>
        <authorList>
            <consortium name="The Broad Institute Genomics Platform"/>
            <consortium name="The Broad Institute Genome Sequencing Center for Infectious Disease"/>
            <person name="Wu L."/>
            <person name="Ma J."/>
        </authorList>
    </citation>
    <scope>NUCLEOTIDE SEQUENCE [LARGE SCALE GENOMIC DNA]</scope>
    <source>
        <strain evidence="4">JCM 18961</strain>
    </source>
</reference>
<keyword evidence="1" id="KW-1133">Transmembrane helix</keyword>
<dbReference type="EMBL" id="BAABLO010000004">
    <property type="protein sequence ID" value="GAA4715365.1"/>
    <property type="molecule type" value="Genomic_DNA"/>
</dbReference>
<feature type="transmembrane region" description="Helical" evidence="1">
    <location>
        <begin position="20"/>
        <end position="46"/>
    </location>
</feature>
<keyword evidence="4" id="KW-1185">Reference proteome</keyword>
<dbReference type="SUPFAM" id="SSF53474">
    <property type="entry name" value="alpha/beta-Hydrolases"/>
    <property type="match status" value="1"/>
</dbReference>
<keyword evidence="1" id="KW-0812">Transmembrane</keyword>
<dbReference type="Proteomes" id="UP001500556">
    <property type="component" value="Unassembled WGS sequence"/>
</dbReference>